<keyword evidence="7" id="KW-0479">Metal-binding</keyword>
<dbReference type="NCBIfam" id="TIGR01065">
    <property type="entry name" value="hlyIII"/>
    <property type="match status" value="1"/>
</dbReference>
<keyword evidence="4 8" id="KW-0812">Transmembrane</keyword>
<dbReference type="InterPro" id="IPR004254">
    <property type="entry name" value="AdipoR/HlyIII-related"/>
</dbReference>
<reference evidence="9 10" key="1">
    <citation type="submission" date="2020-08" db="EMBL/GenBank/DDBJ databases">
        <title>Genome sequencing of Purple Non-Sulfur Bacteria from various extreme environments.</title>
        <authorList>
            <person name="Mayer M."/>
        </authorList>
    </citation>
    <scope>NUCLEOTIDE SEQUENCE [LARGE SCALE GENOMIC DNA]</scope>
    <source>
        <strain evidence="9 10">2761</strain>
    </source>
</reference>
<organism evidence="9 10">
    <name type="scientific">Rhodocyclus tenuis</name>
    <name type="common">Rhodospirillum tenue</name>
    <dbReference type="NCBI Taxonomy" id="1066"/>
    <lineage>
        <taxon>Bacteria</taxon>
        <taxon>Pseudomonadati</taxon>
        <taxon>Pseudomonadota</taxon>
        <taxon>Betaproteobacteria</taxon>
        <taxon>Rhodocyclales</taxon>
        <taxon>Rhodocyclaceae</taxon>
        <taxon>Rhodocyclus</taxon>
    </lineage>
</organism>
<dbReference type="GO" id="GO:0005886">
    <property type="term" value="C:plasma membrane"/>
    <property type="evidence" value="ECO:0007669"/>
    <property type="project" value="UniProtKB-SubCell"/>
</dbReference>
<feature type="binding site" evidence="7">
    <location>
        <position position="189"/>
    </location>
    <ligand>
        <name>Zn(2+)</name>
        <dbReference type="ChEBI" id="CHEBI:29105"/>
    </ligand>
</feature>
<evidence type="ECO:0000256" key="2">
    <source>
        <dbReference type="ARBA" id="ARBA00008488"/>
    </source>
</evidence>
<evidence type="ECO:0000256" key="4">
    <source>
        <dbReference type="ARBA" id="ARBA00022692"/>
    </source>
</evidence>
<evidence type="ECO:0000256" key="7">
    <source>
        <dbReference type="PIRSR" id="PIRSR604254-1"/>
    </source>
</evidence>
<evidence type="ECO:0000313" key="9">
    <source>
        <dbReference type="EMBL" id="MBB4249097.1"/>
    </source>
</evidence>
<dbReference type="GO" id="GO:0046872">
    <property type="term" value="F:metal ion binding"/>
    <property type="evidence" value="ECO:0007669"/>
    <property type="project" value="UniProtKB-KW"/>
</dbReference>
<accession>A0A840G3V4</accession>
<evidence type="ECO:0000256" key="5">
    <source>
        <dbReference type="ARBA" id="ARBA00022989"/>
    </source>
</evidence>
<dbReference type="RefSeq" id="WP_221227822.1">
    <property type="nucleotide sequence ID" value="NZ_JACIGE010000018.1"/>
</dbReference>
<feature type="transmembrane region" description="Helical" evidence="8">
    <location>
        <begin position="190"/>
        <end position="209"/>
    </location>
</feature>
<dbReference type="GO" id="GO:0140911">
    <property type="term" value="F:pore-forming activity"/>
    <property type="evidence" value="ECO:0007669"/>
    <property type="project" value="InterPro"/>
</dbReference>
<dbReference type="Proteomes" id="UP000587070">
    <property type="component" value="Unassembled WGS sequence"/>
</dbReference>
<gene>
    <name evidence="9" type="ORF">GGD90_003501</name>
</gene>
<keyword evidence="7" id="KW-0862">Zinc</keyword>
<dbReference type="Pfam" id="PF03006">
    <property type="entry name" value="HlyIII"/>
    <property type="match status" value="1"/>
</dbReference>
<dbReference type="InterPro" id="IPR005744">
    <property type="entry name" value="Hy-lIII"/>
</dbReference>
<evidence type="ECO:0000256" key="8">
    <source>
        <dbReference type="SAM" id="Phobius"/>
    </source>
</evidence>
<evidence type="ECO:0000256" key="1">
    <source>
        <dbReference type="ARBA" id="ARBA00004651"/>
    </source>
</evidence>
<feature type="transmembrane region" description="Helical" evidence="8">
    <location>
        <begin position="107"/>
        <end position="126"/>
    </location>
</feature>
<evidence type="ECO:0000256" key="6">
    <source>
        <dbReference type="ARBA" id="ARBA00023136"/>
    </source>
</evidence>
<feature type="transmembrane region" description="Helical" evidence="8">
    <location>
        <begin position="80"/>
        <end position="101"/>
    </location>
</feature>
<sequence length="212" mass="22597">MQDRLQSPAEELANSLSHGLGLLAALLFTPLLIVGVARHGDAGSIVGVSVFAATLILVYLSSALYHVFPPGRKKRLFEKLDQAAIFLFIAGSYTPFALSAIDESTDWAVFALVWGCATLGLLLKAFARLSHPLISSGCYLLLGWLVVVAALPLLPEASAASVAWLLAGAIAYSAGVAFYLTDTHVRFGHFVWHLFVLGGSSCHFLAVLLRTS</sequence>
<dbReference type="PANTHER" id="PTHR20855:SF3">
    <property type="entry name" value="LD03007P"/>
    <property type="match status" value="1"/>
</dbReference>
<feature type="transmembrane region" description="Helical" evidence="8">
    <location>
        <begin position="45"/>
        <end position="68"/>
    </location>
</feature>
<dbReference type="EMBL" id="JACIGE010000018">
    <property type="protein sequence ID" value="MBB4249097.1"/>
    <property type="molecule type" value="Genomic_DNA"/>
</dbReference>
<keyword evidence="3" id="KW-1003">Cell membrane</keyword>
<dbReference type="PANTHER" id="PTHR20855">
    <property type="entry name" value="ADIPOR/PROGESTIN RECEPTOR-RELATED"/>
    <property type="match status" value="1"/>
</dbReference>
<proteinExistence type="inferred from homology"/>
<keyword evidence="10" id="KW-1185">Reference proteome</keyword>
<feature type="binding site" evidence="7">
    <location>
        <position position="66"/>
    </location>
    <ligand>
        <name>Zn(2+)</name>
        <dbReference type="ChEBI" id="CHEBI:29105"/>
    </ligand>
</feature>
<comment type="subcellular location">
    <subcellularLocation>
        <location evidence="1">Cell membrane</location>
        <topology evidence="1">Multi-pass membrane protein</topology>
    </subcellularLocation>
</comment>
<comment type="similarity">
    <text evidence="2">Belongs to the UPF0073 (Hly-III) family.</text>
</comment>
<feature type="binding site" evidence="7">
    <location>
        <position position="193"/>
    </location>
    <ligand>
        <name>Zn(2+)</name>
        <dbReference type="ChEBI" id="CHEBI:29105"/>
    </ligand>
</feature>
<name>A0A840G3V4_RHOTE</name>
<keyword evidence="6 8" id="KW-0472">Membrane</keyword>
<dbReference type="AlphaFoldDB" id="A0A840G3V4"/>
<feature type="transmembrane region" description="Helical" evidence="8">
    <location>
        <begin position="161"/>
        <end position="181"/>
    </location>
</feature>
<evidence type="ECO:0000313" key="10">
    <source>
        <dbReference type="Proteomes" id="UP000587070"/>
    </source>
</evidence>
<keyword evidence="5 8" id="KW-1133">Transmembrane helix</keyword>
<evidence type="ECO:0000256" key="3">
    <source>
        <dbReference type="ARBA" id="ARBA00022475"/>
    </source>
</evidence>
<feature type="transmembrane region" description="Helical" evidence="8">
    <location>
        <begin position="12"/>
        <end position="33"/>
    </location>
</feature>
<protein>
    <submittedName>
        <fullName evidence="9">Hemolysin III</fullName>
    </submittedName>
</protein>
<comment type="caution">
    <text evidence="9">The sequence shown here is derived from an EMBL/GenBank/DDBJ whole genome shotgun (WGS) entry which is preliminary data.</text>
</comment>
<feature type="transmembrane region" description="Helical" evidence="8">
    <location>
        <begin position="138"/>
        <end position="155"/>
    </location>
</feature>